<feature type="region of interest" description="Disordered" evidence="1">
    <location>
        <begin position="107"/>
        <end position="150"/>
    </location>
</feature>
<dbReference type="AlphaFoldDB" id="A0A6J4UFT6"/>
<proteinExistence type="predicted"/>
<evidence type="ECO:0000313" key="2">
    <source>
        <dbReference type="EMBL" id="CAA9548467.1"/>
    </source>
</evidence>
<evidence type="ECO:0000256" key="1">
    <source>
        <dbReference type="SAM" id="MobiDB-lite"/>
    </source>
</evidence>
<name>A0A6J4UFT6_9BACT</name>
<feature type="compositionally biased region" description="Low complexity" evidence="1">
    <location>
        <begin position="38"/>
        <end position="70"/>
    </location>
</feature>
<feature type="region of interest" description="Disordered" evidence="1">
    <location>
        <begin position="191"/>
        <end position="220"/>
    </location>
</feature>
<feature type="non-terminal residue" evidence="2">
    <location>
        <position position="1"/>
    </location>
</feature>
<accession>A0A6J4UFT6</accession>
<organism evidence="2">
    <name type="scientific">uncultured Thermomicrobiales bacterium</name>
    <dbReference type="NCBI Taxonomy" id="1645740"/>
    <lineage>
        <taxon>Bacteria</taxon>
        <taxon>Pseudomonadati</taxon>
        <taxon>Thermomicrobiota</taxon>
        <taxon>Thermomicrobia</taxon>
        <taxon>Thermomicrobiales</taxon>
        <taxon>environmental samples</taxon>
    </lineage>
</organism>
<feature type="compositionally biased region" description="Basic residues" evidence="1">
    <location>
        <begin position="207"/>
        <end position="220"/>
    </location>
</feature>
<protein>
    <submittedName>
        <fullName evidence="2">Uncharacterized protein</fullName>
    </submittedName>
</protein>
<feature type="compositionally biased region" description="Polar residues" evidence="1">
    <location>
        <begin position="85"/>
        <end position="95"/>
    </location>
</feature>
<sequence length="220" mass="23002">WPAPWPHPAHWALPSARQWAGSSRPTRPTTVVPPPPGARRMTACASACASRSPTSTTSSATRRTKPSSAAPWRRRASVGCARSTPAPSISSSRTSVDGRRCATVCTSATPPATPTGSRAIKTSTRTTAWTSGSIRRPSSRPCDAKTRQTSRSSRGGCCTSARATWCPRSPRCVRSMPTARAITCGPYCASAPSSPAGSGTSMVPWGKARHGGSAARRRVS</sequence>
<dbReference type="EMBL" id="CADCWM010000198">
    <property type="protein sequence ID" value="CAA9548467.1"/>
    <property type="molecule type" value="Genomic_DNA"/>
</dbReference>
<feature type="region of interest" description="Disordered" evidence="1">
    <location>
        <begin position="16"/>
        <end position="95"/>
    </location>
</feature>
<feature type="compositionally biased region" description="Low complexity" evidence="1">
    <location>
        <begin position="191"/>
        <end position="201"/>
    </location>
</feature>
<feature type="compositionally biased region" description="Polar residues" evidence="1">
    <location>
        <begin position="120"/>
        <end position="133"/>
    </location>
</feature>
<gene>
    <name evidence="2" type="ORF">AVDCRST_MAG88-592</name>
</gene>
<reference evidence="2" key="1">
    <citation type="submission" date="2020-02" db="EMBL/GenBank/DDBJ databases">
        <authorList>
            <person name="Meier V. D."/>
        </authorList>
    </citation>
    <scope>NUCLEOTIDE SEQUENCE</scope>
    <source>
        <strain evidence="2">AVDCRST_MAG88</strain>
    </source>
</reference>
<feature type="non-terminal residue" evidence="2">
    <location>
        <position position="220"/>
    </location>
</feature>